<dbReference type="PANTHER" id="PTHR43875">
    <property type="entry name" value="MALTODEXTRIN IMPORT ATP-BINDING PROTEIN MSMX"/>
    <property type="match status" value="1"/>
</dbReference>
<evidence type="ECO:0000256" key="6">
    <source>
        <dbReference type="ARBA" id="ARBA00022840"/>
    </source>
</evidence>
<dbReference type="FunFam" id="3.40.50.300:FF:000042">
    <property type="entry name" value="Maltose/maltodextrin ABC transporter, ATP-binding protein"/>
    <property type="match status" value="1"/>
</dbReference>
<dbReference type="InterPro" id="IPR017871">
    <property type="entry name" value="ABC_transporter-like_CS"/>
</dbReference>
<dbReference type="Pfam" id="PF00005">
    <property type="entry name" value="ABC_tran"/>
    <property type="match status" value="1"/>
</dbReference>
<evidence type="ECO:0000313" key="12">
    <source>
        <dbReference type="Proteomes" id="UP000531216"/>
    </source>
</evidence>
<dbReference type="EMBL" id="JACIDO010000010">
    <property type="protein sequence ID" value="MBB3937638.1"/>
    <property type="molecule type" value="Genomic_DNA"/>
</dbReference>
<dbReference type="RefSeq" id="WP_175526942.1">
    <property type="nucleotide sequence ID" value="NZ_FOOA01000027.1"/>
</dbReference>
<dbReference type="Proteomes" id="UP000531216">
    <property type="component" value="Unassembled WGS sequence"/>
</dbReference>
<proteinExistence type="inferred from homology"/>
<accession>A0A7W6FVY6</accession>
<evidence type="ECO:0000256" key="9">
    <source>
        <dbReference type="SAM" id="MobiDB-lite"/>
    </source>
</evidence>
<dbReference type="InterPro" id="IPR047641">
    <property type="entry name" value="ABC_transpr_MalK/UgpC-like"/>
</dbReference>
<dbReference type="GO" id="GO:0005524">
    <property type="term" value="F:ATP binding"/>
    <property type="evidence" value="ECO:0007669"/>
    <property type="project" value="UniProtKB-KW"/>
</dbReference>
<keyword evidence="5" id="KW-0547">Nucleotide-binding</keyword>
<evidence type="ECO:0000256" key="7">
    <source>
        <dbReference type="ARBA" id="ARBA00022967"/>
    </source>
</evidence>
<reference evidence="11 12" key="1">
    <citation type="submission" date="2020-08" db="EMBL/GenBank/DDBJ databases">
        <title>Genomic Encyclopedia of Type Strains, Phase IV (KMG-IV): sequencing the most valuable type-strain genomes for metagenomic binning, comparative biology and taxonomic classification.</title>
        <authorList>
            <person name="Goeker M."/>
        </authorList>
    </citation>
    <scope>NUCLEOTIDE SEQUENCE [LARGE SCALE GENOMIC DNA]</scope>
    <source>
        <strain evidence="11 12">DSM 25024</strain>
    </source>
</reference>
<dbReference type="SUPFAM" id="SSF52540">
    <property type="entry name" value="P-loop containing nucleoside triphosphate hydrolases"/>
    <property type="match status" value="1"/>
</dbReference>
<dbReference type="GO" id="GO:0055052">
    <property type="term" value="C:ATP-binding cassette (ABC) transporter complex, substrate-binding subunit-containing"/>
    <property type="evidence" value="ECO:0007669"/>
    <property type="project" value="TreeGrafter"/>
</dbReference>
<dbReference type="Gene3D" id="3.40.50.300">
    <property type="entry name" value="P-loop containing nucleotide triphosphate hydrolases"/>
    <property type="match status" value="1"/>
</dbReference>
<keyword evidence="7" id="KW-1278">Translocase</keyword>
<dbReference type="InterPro" id="IPR003593">
    <property type="entry name" value="AAA+_ATPase"/>
</dbReference>
<dbReference type="SMART" id="SM00382">
    <property type="entry name" value="AAA"/>
    <property type="match status" value="1"/>
</dbReference>
<dbReference type="InterPro" id="IPR008995">
    <property type="entry name" value="Mo/tungstate-bd_C_term_dom"/>
</dbReference>
<keyword evidence="4" id="KW-1003">Cell membrane</keyword>
<sequence length="417" mass="44681">MKDARGPDVDAIGRSSSPATRGKGDFMNEAASRLGIRDLSCRYGETLALDGVGFDVAPGEFVSILGPSGCGKSTLLRAIAGLEPVAGGEIRIGDRSVEGLAPKDRGVAFVFQSYALYPHMTCRQNLAAPLVMRELSALERVGAARLLSPRARAKHRSIAARVMATAQMLGIDHLLDRRPAALSGGQRQRVALGRALIREPRLFLLDEPLANLDAALRNRTRSDLRALQRRIGATTLFVTHDQSEAMAISDRVIVMFEGRVRQIGTPDELYRHPADLDVARFLSQPHLNVIDAATLRAAIGERTAHGDIVLGGRPLAAIDGVVAFRPEHAGIRRRHEPGLPGLHVVVDHAEHAGVEAHLFVRTMGGGEPCVVRIASEAIGQWPPGSEGVLQFQTGAVHVFPRAEAATQPTTPPARAVA</sequence>
<protein>
    <submittedName>
        <fullName evidence="11">Multiple sugar transport system ATP-binding protein</fullName>
    </submittedName>
</protein>
<evidence type="ECO:0000256" key="5">
    <source>
        <dbReference type="ARBA" id="ARBA00022741"/>
    </source>
</evidence>
<dbReference type="InterPro" id="IPR027417">
    <property type="entry name" value="P-loop_NTPase"/>
</dbReference>
<comment type="caution">
    <text evidence="11">The sequence shown here is derived from an EMBL/GenBank/DDBJ whole genome shotgun (WGS) entry which is preliminary data.</text>
</comment>
<keyword evidence="3" id="KW-0813">Transport</keyword>
<keyword evidence="6 11" id="KW-0067">ATP-binding</keyword>
<evidence type="ECO:0000256" key="2">
    <source>
        <dbReference type="ARBA" id="ARBA00005417"/>
    </source>
</evidence>
<name>A0A7W6FVY6_9HYPH</name>
<organism evidence="11 12">
    <name type="scientific">Aureimonas phyllosphaerae</name>
    <dbReference type="NCBI Taxonomy" id="1166078"/>
    <lineage>
        <taxon>Bacteria</taxon>
        <taxon>Pseudomonadati</taxon>
        <taxon>Pseudomonadota</taxon>
        <taxon>Alphaproteobacteria</taxon>
        <taxon>Hyphomicrobiales</taxon>
        <taxon>Aurantimonadaceae</taxon>
        <taxon>Aureimonas</taxon>
    </lineage>
</organism>
<evidence type="ECO:0000313" key="11">
    <source>
        <dbReference type="EMBL" id="MBB3937638.1"/>
    </source>
</evidence>
<dbReference type="PANTHER" id="PTHR43875:SF15">
    <property type="entry name" value="TREHALOSE IMPORT ATP-BINDING PROTEIN SUGC"/>
    <property type="match status" value="1"/>
</dbReference>
<dbReference type="InterPro" id="IPR003439">
    <property type="entry name" value="ABC_transporter-like_ATP-bd"/>
</dbReference>
<dbReference type="InterPro" id="IPR013611">
    <property type="entry name" value="Transp-assoc_OB_typ2"/>
</dbReference>
<dbReference type="SUPFAM" id="SSF50331">
    <property type="entry name" value="MOP-like"/>
    <property type="match status" value="1"/>
</dbReference>
<dbReference type="AlphaFoldDB" id="A0A7W6FVY6"/>
<dbReference type="PROSITE" id="PS00211">
    <property type="entry name" value="ABC_TRANSPORTER_1"/>
    <property type="match status" value="1"/>
</dbReference>
<evidence type="ECO:0000256" key="1">
    <source>
        <dbReference type="ARBA" id="ARBA00004417"/>
    </source>
</evidence>
<feature type="domain" description="ABC transporter" evidence="10">
    <location>
        <begin position="34"/>
        <end position="282"/>
    </location>
</feature>
<feature type="region of interest" description="Disordered" evidence="9">
    <location>
        <begin position="1"/>
        <end position="24"/>
    </location>
</feature>
<dbReference type="GO" id="GO:0140359">
    <property type="term" value="F:ABC-type transporter activity"/>
    <property type="evidence" value="ECO:0007669"/>
    <property type="project" value="UniProtKB-ARBA"/>
</dbReference>
<keyword evidence="8" id="KW-0472">Membrane</keyword>
<dbReference type="PROSITE" id="PS50893">
    <property type="entry name" value="ABC_TRANSPORTER_2"/>
    <property type="match status" value="1"/>
</dbReference>
<keyword evidence="11" id="KW-0762">Sugar transport</keyword>
<comment type="subcellular location">
    <subcellularLocation>
        <location evidence="1">Cell inner membrane</location>
        <topology evidence="1">Peripheral membrane protein</topology>
    </subcellularLocation>
</comment>
<dbReference type="GO" id="GO:0016887">
    <property type="term" value="F:ATP hydrolysis activity"/>
    <property type="evidence" value="ECO:0007669"/>
    <property type="project" value="InterPro"/>
</dbReference>
<dbReference type="Pfam" id="PF08402">
    <property type="entry name" value="TOBE_2"/>
    <property type="match status" value="1"/>
</dbReference>
<evidence type="ECO:0000256" key="3">
    <source>
        <dbReference type="ARBA" id="ARBA00022448"/>
    </source>
</evidence>
<evidence type="ECO:0000256" key="8">
    <source>
        <dbReference type="ARBA" id="ARBA00023136"/>
    </source>
</evidence>
<evidence type="ECO:0000259" key="10">
    <source>
        <dbReference type="PROSITE" id="PS50893"/>
    </source>
</evidence>
<comment type="similarity">
    <text evidence="2">Belongs to the ABC transporter superfamily.</text>
</comment>
<keyword evidence="12" id="KW-1185">Reference proteome</keyword>
<evidence type="ECO:0000256" key="4">
    <source>
        <dbReference type="ARBA" id="ARBA00022475"/>
    </source>
</evidence>
<gene>
    <name evidence="11" type="ORF">GGR05_003805</name>
</gene>